<name>A0ABQ1FGR4_9SPHN</name>
<dbReference type="Proteomes" id="UP000603317">
    <property type="component" value="Unassembled WGS sequence"/>
</dbReference>
<reference evidence="3" key="1">
    <citation type="journal article" date="2019" name="Int. J. Syst. Evol. Microbiol.">
        <title>The Global Catalogue of Microorganisms (GCM) 10K type strain sequencing project: providing services to taxonomists for standard genome sequencing and annotation.</title>
        <authorList>
            <consortium name="The Broad Institute Genomics Platform"/>
            <consortium name="The Broad Institute Genome Sequencing Center for Infectious Disease"/>
            <person name="Wu L."/>
            <person name="Ma J."/>
        </authorList>
    </citation>
    <scope>NUCLEOTIDE SEQUENCE [LARGE SCALE GENOMIC DNA]</scope>
    <source>
        <strain evidence="3">CGMCC 1.15297</strain>
    </source>
</reference>
<sequence>MDPHFTLEPDAVRVTRVADKSAALRFLSEICAETYGLDAKEVEACLLEREELGSTGFGNGVALPHARMEGISRPIAALVRFEHPIDYDAADGMPVNLACALLSPANAGATHLHALAALSRMMRDEHFREQLAEAPDAEAMYGLVANGQDRNAA</sequence>
<evidence type="ECO:0000259" key="1">
    <source>
        <dbReference type="PROSITE" id="PS51094"/>
    </source>
</evidence>
<comment type="caution">
    <text evidence="2">The sequence shown here is derived from an EMBL/GenBank/DDBJ whole genome shotgun (WGS) entry which is preliminary data.</text>
</comment>
<feature type="domain" description="PTS EIIA type-2" evidence="1">
    <location>
        <begin position="1"/>
        <end position="147"/>
    </location>
</feature>
<dbReference type="InterPro" id="IPR016152">
    <property type="entry name" value="PTrfase/Anion_transptr"/>
</dbReference>
<accession>A0ABQ1FGR4</accession>
<evidence type="ECO:0000313" key="2">
    <source>
        <dbReference type="EMBL" id="GGA12517.1"/>
    </source>
</evidence>
<dbReference type="Pfam" id="PF00359">
    <property type="entry name" value="PTS_EIIA_2"/>
    <property type="match status" value="1"/>
</dbReference>
<dbReference type="PANTHER" id="PTHR47738">
    <property type="entry name" value="PTS SYSTEM FRUCTOSE-LIKE EIIA COMPONENT-RELATED"/>
    <property type="match status" value="1"/>
</dbReference>
<dbReference type="RefSeq" id="WP_188642928.1">
    <property type="nucleotide sequence ID" value="NZ_BMID01000001.1"/>
</dbReference>
<organism evidence="2 3">
    <name type="scientific">Blastomonas marina</name>
    <dbReference type="NCBI Taxonomy" id="1867408"/>
    <lineage>
        <taxon>Bacteria</taxon>
        <taxon>Pseudomonadati</taxon>
        <taxon>Pseudomonadota</taxon>
        <taxon>Alphaproteobacteria</taxon>
        <taxon>Sphingomonadales</taxon>
        <taxon>Sphingomonadaceae</taxon>
        <taxon>Blastomonas</taxon>
    </lineage>
</organism>
<gene>
    <name evidence="2" type="ORF">GCM10010923_24080</name>
</gene>
<proteinExistence type="predicted"/>
<dbReference type="EMBL" id="BMID01000001">
    <property type="protein sequence ID" value="GGA12517.1"/>
    <property type="molecule type" value="Genomic_DNA"/>
</dbReference>
<dbReference type="InterPro" id="IPR002178">
    <property type="entry name" value="PTS_EIIA_type-2_dom"/>
</dbReference>
<dbReference type="CDD" id="cd00211">
    <property type="entry name" value="PTS_IIA_fru"/>
    <property type="match status" value="1"/>
</dbReference>
<dbReference type="PROSITE" id="PS00372">
    <property type="entry name" value="PTS_EIIA_TYPE_2_HIS"/>
    <property type="match status" value="1"/>
</dbReference>
<dbReference type="PROSITE" id="PS51094">
    <property type="entry name" value="PTS_EIIA_TYPE_2"/>
    <property type="match status" value="1"/>
</dbReference>
<dbReference type="Gene3D" id="3.40.930.10">
    <property type="entry name" value="Mannitol-specific EII, Chain A"/>
    <property type="match status" value="1"/>
</dbReference>
<keyword evidence="3" id="KW-1185">Reference proteome</keyword>
<protein>
    <submittedName>
        <fullName evidence="2">PTS IIA-like nitrogen-regulatory protein PtsN</fullName>
    </submittedName>
</protein>
<dbReference type="PANTHER" id="PTHR47738:SF1">
    <property type="entry name" value="NITROGEN REGULATORY PROTEIN"/>
    <property type="match status" value="1"/>
</dbReference>
<dbReference type="SUPFAM" id="SSF55804">
    <property type="entry name" value="Phoshotransferase/anion transport protein"/>
    <property type="match status" value="1"/>
</dbReference>
<dbReference type="InterPro" id="IPR051541">
    <property type="entry name" value="PTS_SugarTrans_NitroReg"/>
</dbReference>
<evidence type="ECO:0000313" key="3">
    <source>
        <dbReference type="Proteomes" id="UP000603317"/>
    </source>
</evidence>